<sequence length="241" mass="27063">MWTSTELESELITYVGRVWRVVEAQHRISTNRLATNLDDQFLLEQLAEEVKPQVPESARGLDFLLASPFRYGHRQESRFRRAGERPGIFYASERESTAIAETAYWRLRFFSRSPGFRPPSTTSEYTSFSVQLRSDCALDLTRPPFALSADCWNDPDDYTACQEMAGAAREAGTQLIRSLSVRDPAHGCNVVVLDPGAFAERAPRRGKTWHLRFEAGQLTALAAFPSDERFVFAASSFGLGG</sequence>
<evidence type="ECO:0000313" key="3">
    <source>
        <dbReference type="Proteomes" id="UP000608154"/>
    </source>
</evidence>
<dbReference type="RefSeq" id="WP_188772660.1">
    <property type="nucleotide sequence ID" value="NZ_BMHK01000030.1"/>
</dbReference>
<gene>
    <name evidence="2" type="ORF">GCM10011494_32920</name>
</gene>
<reference evidence="2" key="2">
    <citation type="submission" date="2020-09" db="EMBL/GenBank/DDBJ databases">
        <authorList>
            <person name="Sun Q."/>
            <person name="Zhou Y."/>
        </authorList>
    </citation>
    <scope>NUCLEOTIDE SEQUENCE</scope>
    <source>
        <strain evidence="2">CGMCC 1.15095</strain>
    </source>
</reference>
<dbReference type="EMBL" id="BMHK01000030">
    <property type="protein sequence ID" value="GGC11546.1"/>
    <property type="molecule type" value="Genomic_DNA"/>
</dbReference>
<reference evidence="2" key="1">
    <citation type="journal article" date="2014" name="Int. J. Syst. Evol. Microbiol.">
        <title>Complete genome sequence of Corynebacterium casei LMG S-19264T (=DSM 44701T), isolated from a smear-ripened cheese.</title>
        <authorList>
            <consortium name="US DOE Joint Genome Institute (JGI-PGF)"/>
            <person name="Walter F."/>
            <person name="Albersmeier A."/>
            <person name="Kalinowski J."/>
            <person name="Ruckert C."/>
        </authorList>
    </citation>
    <scope>NUCLEOTIDE SEQUENCE</scope>
    <source>
        <strain evidence="2">CGMCC 1.15095</strain>
    </source>
</reference>
<protein>
    <recommendedName>
        <fullName evidence="1">RES domain-containing protein</fullName>
    </recommendedName>
</protein>
<dbReference type="InterPro" id="IPR014914">
    <property type="entry name" value="RES_dom"/>
</dbReference>
<dbReference type="Proteomes" id="UP000608154">
    <property type="component" value="Unassembled WGS sequence"/>
</dbReference>
<name>A0A916TVK3_9SPHN</name>
<proteinExistence type="predicted"/>
<feature type="domain" description="RES" evidence="1">
    <location>
        <begin position="68"/>
        <end position="204"/>
    </location>
</feature>
<dbReference type="SMART" id="SM00953">
    <property type="entry name" value="RES"/>
    <property type="match status" value="1"/>
</dbReference>
<keyword evidence="3" id="KW-1185">Reference proteome</keyword>
<dbReference type="AlphaFoldDB" id="A0A916TVK3"/>
<accession>A0A916TVK3</accession>
<organism evidence="2 3">
    <name type="scientific">Novosphingobium endophyticum</name>
    <dbReference type="NCBI Taxonomy" id="1955250"/>
    <lineage>
        <taxon>Bacteria</taxon>
        <taxon>Pseudomonadati</taxon>
        <taxon>Pseudomonadota</taxon>
        <taxon>Alphaproteobacteria</taxon>
        <taxon>Sphingomonadales</taxon>
        <taxon>Sphingomonadaceae</taxon>
        <taxon>Novosphingobium</taxon>
    </lineage>
</organism>
<dbReference type="Pfam" id="PF08808">
    <property type="entry name" value="RES"/>
    <property type="match status" value="1"/>
</dbReference>
<evidence type="ECO:0000259" key="1">
    <source>
        <dbReference type="SMART" id="SM00953"/>
    </source>
</evidence>
<evidence type="ECO:0000313" key="2">
    <source>
        <dbReference type="EMBL" id="GGC11546.1"/>
    </source>
</evidence>
<comment type="caution">
    <text evidence="2">The sequence shown here is derived from an EMBL/GenBank/DDBJ whole genome shotgun (WGS) entry which is preliminary data.</text>
</comment>